<dbReference type="InterPro" id="IPR017441">
    <property type="entry name" value="Protein_kinase_ATP_BS"/>
</dbReference>
<dbReference type="GO" id="GO:0046872">
    <property type="term" value="F:metal ion binding"/>
    <property type="evidence" value="ECO:0007669"/>
    <property type="project" value="UniProtKB-KW"/>
</dbReference>
<dbReference type="EMBL" id="GL883029">
    <property type="protein sequence ID" value="EGG13923.1"/>
    <property type="molecule type" value="Genomic_DNA"/>
</dbReference>
<dbReference type="PROSITE" id="PS50011">
    <property type="entry name" value="PROTEIN_KINASE_DOM"/>
    <property type="match status" value="1"/>
</dbReference>
<feature type="region of interest" description="Disordered" evidence="12">
    <location>
        <begin position="18"/>
        <end position="57"/>
    </location>
</feature>
<dbReference type="InterPro" id="IPR000719">
    <property type="entry name" value="Prot_kinase_dom"/>
</dbReference>
<dbReference type="OrthoDB" id="8693905at2759"/>
<dbReference type="InterPro" id="IPR008271">
    <property type="entry name" value="Ser/Thr_kinase_AS"/>
</dbReference>
<dbReference type="FunFam" id="1.10.510.10:FF:000946">
    <property type="entry name" value="Probable serine/threonine-protein kinase DDB_G0284251"/>
    <property type="match status" value="1"/>
</dbReference>
<evidence type="ECO:0000256" key="1">
    <source>
        <dbReference type="ARBA" id="ARBA00001946"/>
    </source>
</evidence>
<evidence type="ECO:0000256" key="12">
    <source>
        <dbReference type="SAM" id="MobiDB-lite"/>
    </source>
</evidence>
<dbReference type="KEGG" id="dfa:DFA_11684"/>
<dbReference type="Gene3D" id="1.10.510.10">
    <property type="entry name" value="Transferase(Phosphotransferase) domain 1"/>
    <property type="match status" value="1"/>
</dbReference>
<evidence type="ECO:0000256" key="4">
    <source>
        <dbReference type="ARBA" id="ARBA00022679"/>
    </source>
</evidence>
<dbReference type="RefSeq" id="XP_004350631.1">
    <property type="nucleotide sequence ID" value="XM_004350580.1"/>
</dbReference>
<dbReference type="PRINTS" id="PR00109">
    <property type="entry name" value="TYRKINASE"/>
</dbReference>
<keyword evidence="7 10" id="KW-0067">ATP-binding</keyword>
<dbReference type="SUPFAM" id="SSF56112">
    <property type="entry name" value="Protein kinase-like (PK-like)"/>
    <property type="match status" value="1"/>
</dbReference>
<evidence type="ECO:0000313" key="14">
    <source>
        <dbReference type="EMBL" id="EGG13923.1"/>
    </source>
</evidence>
<comment type="similarity">
    <text evidence="9">Belongs to the protein kinase superfamily. STE Ser/Thr protein kinase family.</text>
</comment>
<dbReference type="Proteomes" id="UP000007797">
    <property type="component" value="Unassembled WGS sequence"/>
</dbReference>
<feature type="compositionally biased region" description="Polar residues" evidence="12">
    <location>
        <begin position="577"/>
        <end position="586"/>
    </location>
</feature>
<dbReference type="GeneID" id="14865334"/>
<evidence type="ECO:0000256" key="9">
    <source>
        <dbReference type="ARBA" id="ARBA00025754"/>
    </source>
</evidence>
<dbReference type="OMA" id="DERYAFM"/>
<feature type="compositionally biased region" description="Basic and acidic residues" evidence="12">
    <location>
        <begin position="556"/>
        <end position="576"/>
    </location>
</feature>
<dbReference type="InterPro" id="IPR050629">
    <property type="entry name" value="STE20/SPS1-PAK"/>
</dbReference>
<evidence type="ECO:0000256" key="11">
    <source>
        <dbReference type="SAM" id="Coils"/>
    </source>
</evidence>
<keyword evidence="3" id="KW-0418">Kinase</keyword>
<dbReference type="PANTHER" id="PTHR48012">
    <property type="entry name" value="STERILE20-LIKE KINASE, ISOFORM B-RELATED"/>
    <property type="match status" value="1"/>
</dbReference>
<keyword evidence="6 10" id="KW-0547">Nucleotide-binding</keyword>
<dbReference type="AlphaFoldDB" id="F4QDX6"/>
<feature type="binding site" evidence="10">
    <location>
        <position position="100"/>
    </location>
    <ligand>
        <name>ATP</name>
        <dbReference type="ChEBI" id="CHEBI:30616"/>
    </ligand>
</feature>
<evidence type="ECO:0000256" key="3">
    <source>
        <dbReference type="ARBA" id="ARBA00022527"/>
    </source>
</evidence>
<evidence type="ECO:0000256" key="8">
    <source>
        <dbReference type="ARBA" id="ARBA00022842"/>
    </source>
</evidence>
<feature type="compositionally biased region" description="Low complexity" evidence="12">
    <location>
        <begin position="639"/>
        <end position="661"/>
    </location>
</feature>
<sequence length="673" mass="76119">MVTRKLVNRLDKSELEQLSLDDDNNIAAPGRDESSSSSHAPSPSNLPPLNGMRGEKARESMTVAKQLIGPYAIGEMLGKGGFACVFKGLNSLTGDFVAIKRFEKSKISKDQLSSVMTELELLQRLNHDNVVKVLGKDENDSYIYLFLEFMENGSLASILDHFGTFPEALISTYIEQVLRGLVYLHSENIIHRDIKAANILINKIGDAKLADFNVAAELGEMADKRYSVVGTPYWMAPEVIDISGHCTVSDIWSVGCTIIELLTGSPPYFNHNPMAAMFRIVQDERPPFPKNISAQLASFLTRCFVKSVDERADAKELLNHEWIVNCRIAQHQQRSLSHTNSSNNFRSSNIIDNLSKQLHQFNIEKDNHPILSSDDIGSLSASSSSSSIFNELDDKTGTVVVSNKQQFQQQMQQMQQQQDQQELIKKLTSEKEEMKKRIQELEKTTTEQADRLEEGEKKYKEILLSSMHYINIVDSTINISPSTGSIKLQNISEEVTHLRNIMRDQIETEYFYVFPEIPRFLERRLTRDTLIHLPKKSQEIQKKREKEEKKKLEKLEKEKEKEKEKIKKEKEKKRDTMSSSDLSGFVNSNGNNGGNITPPLVIENGSKPFKKDAKRTPSKSQLITAEIASAINNQTFKLNSVNNQKDNQNQNNSNNGSLNNSPPLISLKKNNQI</sequence>
<dbReference type="PROSITE" id="PS00108">
    <property type="entry name" value="PROTEIN_KINASE_ST"/>
    <property type="match status" value="1"/>
</dbReference>
<name>F4QDX6_CACFS</name>
<dbReference type="STRING" id="1054147.F4QDX6"/>
<evidence type="ECO:0000256" key="6">
    <source>
        <dbReference type="ARBA" id="ARBA00022741"/>
    </source>
</evidence>
<evidence type="ECO:0000313" key="15">
    <source>
        <dbReference type="Proteomes" id="UP000007797"/>
    </source>
</evidence>
<dbReference type="GO" id="GO:0004674">
    <property type="term" value="F:protein serine/threonine kinase activity"/>
    <property type="evidence" value="ECO:0007669"/>
    <property type="project" value="UniProtKB-KW"/>
</dbReference>
<keyword evidence="15" id="KW-1185">Reference proteome</keyword>
<evidence type="ECO:0000256" key="10">
    <source>
        <dbReference type="PROSITE-ProRule" id="PRU10141"/>
    </source>
</evidence>
<dbReference type="InterPro" id="IPR011009">
    <property type="entry name" value="Kinase-like_dom_sf"/>
</dbReference>
<evidence type="ECO:0000256" key="2">
    <source>
        <dbReference type="ARBA" id="ARBA00012513"/>
    </source>
</evidence>
<dbReference type="SMART" id="SM00220">
    <property type="entry name" value="S_TKc"/>
    <property type="match status" value="1"/>
</dbReference>
<protein>
    <recommendedName>
        <fullName evidence="2">non-specific serine/threonine protein kinase</fullName>
        <ecNumber evidence="2">2.7.11.1</ecNumber>
    </recommendedName>
</protein>
<evidence type="ECO:0000256" key="5">
    <source>
        <dbReference type="ARBA" id="ARBA00022723"/>
    </source>
</evidence>
<reference evidence="15" key="1">
    <citation type="journal article" date="2011" name="Genome Res.">
        <title>Phylogeny-wide analysis of social amoeba genomes highlights ancient origins for complex intercellular communication.</title>
        <authorList>
            <person name="Heidel A.J."/>
            <person name="Lawal H.M."/>
            <person name="Felder M."/>
            <person name="Schilde C."/>
            <person name="Helps N.R."/>
            <person name="Tunggal B."/>
            <person name="Rivero F."/>
            <person name="John U."/>
            <person name="Schleicher M."/>
            <person name="Eichinger L."/>
            <person name="Platzer M."/>
            <person name="Noegel A.A."/>
            <person name="Schaap P."/>
            <person name="Gloeckner G."/>
        </authorList>
    </citation>
    <scope>NUCLEOTIDE SEQUENCE [LARGE SCALE GENOMIC DNA]</scope>
    <source>
        <strain evidence="15">SH3</strain>
    </source>
</reference>
<keyword evidence="8" id="KW-0460">Magnesium</keyword>
<keyword evidence="4" id="KW-0808">Transferase</keyword>
<dbReference type="EC" id="2.7.11.1" evidence="2"/>
<dbReference type="GO" id="GO:0005524">
    <property type="term" value="F:ATP binding"/>
    <property type="evidence" value="ECO:0007669"/>
    <property type="project" value="UniProtKB-UniRule"/>
</dbReference>
<feature type="coiled-coil region" evidence="11">
    <location>
        <begin position="404"/>
        <end position="458"/>
    </location>
</feature>
<feature type="region of interest" description="Disordered" evidence="12">
    <location>
        <begin position="556"/>
        <end position="620"/>
    </location>
</feature>
<feature type="domain" description="Protein kinase" evidence="13">
    <location>
        <begin position="71"/>
        <end position="323"/>
    </location>
</feature>
<dbReference type="GO" id="GO:0005737">
    <property type="term" value="C:cytoplasm"/>
    <property type="evidence" value="ECO:0007669"/>
    <property type="project" value="TreeGrafter"/>
</dbReference>
<keyword evidence="3" id="KW-0723">Serine/threonine-protein kinase</keyword>
<evidence type="ECO:0000256" key="7">
    <source>
        <dbReference type="ARBA" id="ARBA00022840"/>
    </source>
</evidence>
<accession>F4QDX6</accession>
<dbReference type="Pfam" id="PF00069">
    <property type="entry name" value="Pkinase"/>
    <property type="match status" value="1"/>
</dbReference>
<dbReference type="CDD" id="cd06627">
    <property type="entry name" value="STKc_Cdc7_like"/>
    <property type="match status" value="1"/>
</dbReference>
<comment type="cofactor">
    <cofactor evidence="1">
        <name>Mg(2+)</name>
        <dbReference type="ChEBI" id="CHEBI:18420"/>
    </cofactor>
</comment>
<feature type="region of interest" description="Disordered" evidence="12">
    <location>
        <begin position="638"/>
        <end position="673"/>
    </location>
</feature>
<dbReference type="PROSITE" id="PS00107">
    <property type="entry name" value="PROTEIN_KINASE_ATP"/>
    <property type="match status" value="1"/>
</dbReference>
<keyword evidence="5" id="KW-0479">Metal-binding</keyword>
<evidence type="ECO:0000259" key="13">
    <source>
        <dbReference type="PROSITE" id="PS50011"/>
    </source>
</evidence>
<proteinExistence type="inferred from homology"/>
<keyword evidence="11" id="KW-0175">Coiled coil</keyword>
<gene>
    <name evidence="14" type="ORF">DFA_11684</name>
</gene>
<dbReference type="PANTHER" id="PTHR48012:SF26">
    <property type="entry name" value="SERINE_THREONINE-PROTEIN KINASE DDB_G0283821-RELATED"/>
    <property type="match status" value="1"/>
</dbReference>
<organism evidence="14 15">
    <name type="scientific">Cavenderia fasciculata</name>
    <name type="common">Slime mold</name>
    <name type="synonym">Dictyostelium fasciculatum</name>
    <dbReference type="NCBI Taxonomy" id="261658"/>
    <lineage>
        <taxon>Eukaryota</taxon>
        <taxon>Amoebozoa</taxon>
        <taxon>Evosea</taxon>
        <taxon>Eumycetozoa</taxon>
        <taxon>Dictyostelia</taxon>
        <taxon>Acytosteliales</taxon>
        <taxon>Cavenderiaceae</taxon>
        <taxon>Cavenderia</taxon>
    </lineage>
</organism>
<dbReference type="InterPro" id="IPR001245">
    <property type="entry name" value="Ser-Thr/Tyr_kinase_cat_dom"/>
</dbReference>